<name>A0ABQ6C2P2_9BURK</name>
<evidence type="ECO:0000313" key="8">
    <source>
        <dbReference type="Proteomes" id="UP001156903"/>
    </source>
</evidence>
<keyword evidence="8" id="KW-1185">Reference proteome</keyword>
<gene>
    <name evidence="7" type="ORF">GCM10007935_20130</name>
</gene>
<evidence type="ECO:0000256" key="1">
    <source>
        <dbReference type="ARBA" id="ARBA00004418"/>
    </source>
</evidence>
<dbReference type="InterPro" id="IPR006059">
    <property type="entry name" value="SBP"/>
</dbReference>
<sequence length="410" mass="44456">MALSGLADPARSALRAADSGPLEVLHWWTSSSERLALDALESVANHDHKVWRNAAVPGGARPSAATVLRTRLLSGDPPDLAHVPAGHLRQLGEGDFLAELAQDGAAAPAWLGGLLPQALDAVRVGGRVMGIPLGVHRLNTLVCHKGHWDRLGLPQPTSWDALQEAARALDREGIAPLVWSDQGWQLLHLFENLLLSELGAQGFEALSGPGGWEQPGVAAALERLRRLRGLVPVAQRRMTGWAQAGREFLLGRAGLWFMPDWSRGELAAWGLREGRDYVVTEVPGTEDLFLFQVDSLAAFDTPPERKAEVQALAQVLLSPAVQVAYNSAKGSVPVLRALTAYSSDPAHRQHWMALSEPGLRMVAGLAHRIGFHGLRSDLMAQLLRDYVGQPALSARTVWRQMAQLNRWGLA</sequence>
<comment type="function">
    <text evidence="5">Part of a binding-protein-dependent transport system for a sugar.</text>
</comment>
<dbReference type="Proteomes" id="UP001156903">
    <property type="component" value="Unassembled WGS sequence"/>
</dbReference>
<dbReference type="EMBL" id="BSPB01000013">
    <property type="protein sequence ID" value="GLS14582.1"/>
    <property type="molecule type" value="Genomic_DNA"/>
</dbReference>
<dbReference type="Gene3D" id="3.40.190.10">
    <property type="entry name" value="Periplasmic binding protein-like II"/>
    <property type="match status" value="2"/>
</dbReference>
<evidence type="ECO:0000256" key="5">
    <source>
        <dbReference type="ARBA" id="ARBA00049629"/>
    </source>
</evidence>
<proteinExistence type="inferred from homology"/>
<evidence type="ECO:0000256" key="2">
    <source>
        <dbReference type="ARBA" id="ARBA00008520"/>
    </source>
</evidence>
<evidence type="ECO:0000313" key="7">
    <source>
        <dbReference type="EMBL" id="GLS14582.1"/>
    </source>
</evidence>
<reference evidence="8" key="1">
    <citation type="journal article" date="2019" name="Int. J. Syst. Evol. Microbiol.">
        <title>The Global Catalogue of Microorganisms (GCM) 10K type strain sequencing project: providing services to taxonomists for standard genome sequencing and annotation.</title>
        <authorList>
            <consortium name="The Broad Institute Genomics Platform"/>
            <consortium name="The Broad Institute Genome Sequencing Center for Infectious Disease"/>
            <person name="Wu L."/>
            <person name="Ma J."/>
        </authorList>
    </citation>
    <scope>NUCLEOTIDE SEQUENCE [LARGE SCALE GENOMIC DNA]</scope>
    <source>
        <strain evidence="8">NBRC 109341</strain>
    </source>
</reference>
<dbReference type="PANTHER" id="PTHR43649">
    <property type="entry name" value="ARABINOSE-BINDING PROTEIN-RELATED"/>
    <property type="match status" value="1"/>
</dbReference>
<comment type="similarity">
    <text evidence="2">Belongs to the bacterial solute-binding protein 1 family.</text>
</comment>
<dbReference type="SUPFAM" id="SSF53850">
    <property type="entry name" value="Periplasmic binding protein-like II"/>
    <property type="match status" value="1"/>
</dbReference>
<dbReference type="PANTHER" id="PTHR43649:SF28">
    <property type="entry name" value="BINDING PROTEIN COMPONENT OF ABC SUGAR TRANSPORTER-RELATED"/>
    <property type="match status" value="1"/>
</dbReference>
<accession>A0ABQ6C2P2</accession>
<keyword evidence="4" id="KW-0732">Signal</keyword>
<organism evidence="7 8">
    <name type="scientific">Hydrogenophaga electricum</name>
    <dbReference type="NCBI Taxonomy" id="1230953"/>
    <lineage>
        <taxon>Bacteria</taxon>
        <taxon>Pseudomonadati</taxon>
        <taxon>Pseudomonadota</taxon>
        <taxon>Betaproteobacteria</taxon>
        <taxon>Burkholderiales</taxon>
        <taxon>Comamonadaceae</taxon>
        <taxon>Hydrogenophaga</taxon>
    </lineage>
</organism>
<comment type="caution">
    <text evidence="7">The sequence shown here is derived from an EMBL/GenBank/DDBJ whole genome shotgun (WGS) entry which is preliminary data.</text>
</comment>
<evidence type="ECO:0000256" key="3">
    <source>
        <dbReference type="ARBA" id="ARBA00022448"/>
    </source>
</evidence>
<keyword evidence="3" id="KW-0813">Transport</keyword>
<comment type="subcellular location">
    <subcellularLocation>
        <location evidence="1">Periplasm</location>
    </subcellularLocation>
</comment>
<protein>
    <recommendedName>
        <fullName evidence="6">Probable sugar-binding periplasmic protein</fullName>
    </recommendedName>
</protein>
<evidence type="ECO:0000256" key="6">
    <source>
        <dbReference type="ARBA" id="ARBA00049753"/>
    </source>
</evidence>
<evidence type="ECO:0000256" key="4">
    <source>
        <dbReference type="ARBA" id="ARBA00022729"/>
    </source>
</evidence>
<dbReference type="InterPro" id="IPR050490">
    <property type="entry name" value="Bact_solute-bd_prot1"/>
</dbReference>
<dbReference type="Pfam" id="PF01547">
    <property type="entry name" value="SBP_bac_1"/>
    <property type="match status" value="1"/>
</dbReference>